<feature type="domain" description="DUF2423" evidence="2">
    <location>
        <begin position="1"/>
        <end position="44"/>
    </location>
</feature>
<protein>
    <recommendedName>
        <fullName evidence="2">DUF2423 domain-containing protein</fullName>
    </recommendedName>
</protein>
<dbReference type="AlphaFoldDB" id="A0A2I1CDR9"/>
<dbReference type="OrthoDB" id="4087970at2759"/>
<dbReference type="PANTHER" id="PTHR28219:SF1">
    <property type="entry name" value="UPF0642 PROTEIN YBL028C"/>
    <property type="match status" value="1"/>
</dbReference>
<feature type="compositionally biased region" description="Polar residues" evidence="1">
    <location>
        <begin position="53"/>
        <end position="73"/>
    </location>
</feature>
<evidence type="ECO:0000313" key="3">
    <source>
        <dbReference type="EMBL" id="PKX95767.1"/>
    </source>
</evidence>
<organism evidence="3 4">
    <name type="scientific">Aspergillus novofumigatus (strain IBT 16806)</name>
    <dbReference type="NCBI Taxonomy" id="1392255"/>
    <lineage>
        <taxon>Eukaryota</taxon>
        <taxon>Fungi</taxon>
        <taxon>Dikarya</taxon>
        <taxon>Ascomycota</taxon>
        <taxon>Pezizomycotina</taxon>
        <taxon>Eurotiomycetes</taxon>
        <taxon>Eurotiomycetidae</taxon>
        <taxon>Eurotiales</taxon>
        <taxon>Aspergillaceae</taxon>
        <taxon>Aspergillus</taxon>
        <taxon>Aspergillus subgen. Fumigati</taxon>
    </lineage>
</organism>
<comment type="caution">
    <text evidence="3">The sequence shown here is derived from an EMBL/GenBank/DDBJ whole genome shotgun (WGS) entry which is preliminary data.</text>
</comment>
<sequence length="125" mass="13894">MAKSVRASVSKRNRAKLRATVFGPATDARTERLSAKLKELASQPIIREHKTSSMELDTTGTGNQVKSTDSKPSVINEDMDVDTMSVKHTQSRSKKSGRVQKRKKPRSSIVFQSHPSKTKKGSQRK</sequence>
<dbReference type="RefSeq" id="XP_024684362.1">
    <property type="nucleotide sequence ID" value="XM_024827039.1"/>
</dbReference>
<evidence type="ECO:0000259" key="2">
    <source>
        <dbReference type="Pfam" id="PF10338"/>
    </source>
</evidence>
<accession>A0A2I1CDR9</accession>
<feature type="compositionally biased region" description="Basic residues" evidence="1">
    <location>
        <begin position="89"/>
        <end position="106"/>
    </location>
</feature>
<dbReference type="InterPro" id="IPR019434">
    <property type="entry name" value="DUF2423"/>
</dbReference>
<dbReference type="EMBL" id="MSZS01000003">
    <property type="protein sequence ID" value="PKX95767.1"/>
    <property type="molecule type" value="Genomic_DNA"/>
</dbReference>
<reference evidence="4" key="1">
    <citation type="journal article" date="2018" name="Proc. Natl. Acad. Sci. U.S.A.">
        <title>Linking secondary metabolites to gene clusters through genome sequencing of six diverse Aspergillus species.</title>
        <authorList>
            <person name="Kaerboelling I."/>
            <person name="Vesth T.C."/>
            <person name="Frisvad J.C."/>
            <person name="Nybo J.L."/>
            <person name="Theobald S."/>
            <person name="Kuo A."/>
            <person name="Bowyer P."/>
            <person name="Matsuda Y."/>
            <person name="Mondo S."/>
            <person name="Lyhne E.K."/>
            <person name="Kogle M.E."/>
            <person name="Clum A."/>
            <person name="Lipzen A."/>
            <person name="Salamov A."/>
            <person name="Ngan C.Y."/>
            <person name="Daum C."/>
            <person name="Chiniquy J."/>
            <person name="Barry K."/>
            <person name="LaButti K."/>
            <person name="Haridas S."/>
            <person name="Simmons B.A."/>
            <person name="Magnuson J.K."/>
            <person name="Mortensen U.H."/>
            <person name="Larsen T.O."/>
            <person name="Grigoriev I.V."/>
            <person name="Baker S.E."/>
            <person name="Andersen M.R."/>
        </authorList>
    </citation>
    <scope>NUCLEOTIDE SEQUENCE [LARGE SCALE GENOMIC DNA]</scope>
    <source>
        <strain evidence="4">IBT 16806</strain>
    </source>
</reference>
<dbReference type="GO" id="GO:0030687">
    <property type="term" value="C:preribosome, large subunit precursor"/>
    <property type="evidence" value="ECO:0007669"/>
    <property type="project" value="TreeGrafter"/>
</dbReference>
<evidence type="ECO:0000256" key="1">
    <source>
        <dbReference type="SAM" id="MobiDB-lite"/>
    </source>
</evidence>
<keyword evidence="4" id="KW-1185">Reference proteome</keyword>
<dbReference type="Proteomes" id="UP000234474">
    <property type="component" value="Unassembled WGS sequence"/>
</dbReference>
<dbReference type="GeneID" id="36534364"/>
<feature type="compositionally biased region" description="Basic residues" evidence="1">
    <location>
        <begin position="116"/>
        <end position="125"/>
    </location>
</feature>
<evidence type="ECO:0000313" key="4">
    <source>
        <dbReference type="Proteomes" id="UP000234474"/>
    </source>
</evidence>
<gene>
    <name evidence="3" type="ORF">P174DRAFT_440379</name>
</gene>
<dbReference type="PANTHER" id="PTHR28219">
    <property type="entry name" value="UPF0642 PROTEIN YBL028C"/>
    <property type="match status" value="1"/>
</dbReference>
<dbReference type="VEuPathDB" id="FungiDB:P174DRAFT_440379"/>
<dbReference type="Pfam" id="PF10338">
    <property type="entry name" value="YBL028C_N"/>
    <property type="match status" value="1"/>
</dbReference>
<dbReference type="OMA" id="PIIREHK"/>
<name>A0A2I1CDR9_ASPN1</name>
<feature type="region of interest" description="Disordered" evidence="1">
    <location>
        <begin position="49"/>
        <end position="125"/>
    </location>
</feature>
<proteinExistence type="predicted"/>